<name>A0A011PQ69_9PROT</name>
<keyword evidence="9" id="KW-0732">Signal</keyword>
<keyword evidence="4 7" id="KW-0812">Transmembrane</keyword>
<feature type="region of interest" description="Disordered" evidence="8">
    <location>
        <begin position="534"/>
        <end position="553"/>
    </location>
</feature>
<evidence type="ECO:0000256" key="2">
    <source>
        <dbReference type="ARBA" id="ARBA00008017"/>
    </source>
</evidence>
<feature type="transmembrane region" description="Helical" evidence="7">
    <location>
        <begin position="151"/>
        <end position="173"/>
    </location>
</feature>
<evidence type="ECO:0000313" key="13">
    <source>
        <dbReference type="Proteomes" id="UP000021816"/>
    </source>
</evidence>
<keyword evidence="7" id="KW-0407">Ion channel</keyword>
<sequence length="553" mass="59728">MTPARAFTKLAAALSLFVLATCMLFAGAAGAALPMEQVPGGEAVLLHNFRPIATFRATFLGAPPAVRVRKMEDRIDALTPRQMLQPVETSPFSFDGGRGITVTSGGSILFALVDGDLDPQEKLTLEEAAERARKNIVAALQADAAQRRPDILLKGLALAAAATVMAFALLWLIGRATRLLVGRLQGVIQEEDAGSKLRWARHGWLLVQRVSQLLMGFLWLSVAYLWLTYVLARFPLTEPLGDRLGDFLLNLLEDIGSSFIAAMPSLTTVVVILFMTKAANDAIGNFFRAAKAGRVHAPGLHADTVSATHRLVTVLVWGLGIAIAYPFIPMSNSDAFKGLSVMLGFMFTLGSAGIVNQLMSGLVLVYARALSVGDFVEVGDNAGVVSQVGVLSTKIINMRNEEITIPNAVLVGNPIRNFSRLAGERGTLVSTKVTIGYDTPWRQVHAMLIAAAKLTPGLRSLPTPFVYQKSLADWYVEYELFAHMDQPLERVSVLSALLANIQDQFNTYGVQIMSPHFNAQPASNLVVPREHWHAAPAEPAADAETPAGADRQR</sequence>
<dbReference type="PANTHER" id="PTHR30221">
    <property type="entry name" value="SMALL-CONDUCTANCE MECHANOSENSITIVE CHANNEL"/>
    <property type="match status" value="1"/>
</dbReference>
<protein>
    <recommendedName>
        <fullName evidence="7">Small-conductance mechanosensitive channel</fullName>
    </recommendedName>
</protein>
<accession>A0A011PQ69</accession>
<evidence type="ECO:0000256" key="3">
    <source>
        <dbReference type="ARBA" id="ARBA00022475"/>
    </source>
</evidence>
<keyword evidence="3" id="KW-1003">Cell membrane</keyword>
<dbReference type="InterPro" id="IPR010920">
    <property type="entry name" value="LSM_dom_sf"/>
</dbReference>
<evidence type="ECO:0000256" key="5">
    <source>
        <dbReference type="ARBA" id="ARBA00022989"/>
    </source>
</evidence>
<dbReference type="STRING" id="1454003.AW10_02642"/>
<evidence type="ECO:0000313" key="12">
    <source>
        <dbReference type="EMBL" id="EXI79000.1"/>
    </source>
</evidence>
<feature type="transmembrane region" description="Helical" evidence="7">
    <location>
        <begin position="340"/>
        <end position="367"/>
    </location>
</feature>
<dbReference type="Gene3D" id="2.30.30.60">
    <property type="match status" value="1"/>
</dbReference>
<dbReference type="PANTHER" id="PTHR30221:SF18">
    <property type="entry name" value="SLL0590 PROTEIN"/>
    <property type="match status" value="1"/>
</dbReference>
<comment type="subunit">
    <text evidence="7">Homoheptamer.</text>
</comment>
<evidence type="ECO:0000256" key="8">
    <source>
        <dbReference type="SAM" id="MobiDB-lite"/>
    </source>
</evidence>
<dbReference type="Pfam" id="PF21082">
    <property type="entry name" value="MS_channel_3rd"/>
    <property type="match status" value="1"/>
</dbReference>
<comment type="caution">
    <text evidence="7">Lacks conserved residue(s) required for the propagation of feature annotation.</text>
</comment>
<dbReference type="Pfam" id="PF00924">
    <property type="entry name" value="MS_channel_2nd"/>
    <property type="match status" value="1"/>
</dbReference>
<evidence type="ECO:0000256" key="4">
    <source>
        <dbReference type="ARBA" id="ARBA00022692"/>
    </source>
</evidence>
<evidence type="ECO:0000256" key="9">
    <source>
        <dbReference type="SAM" id="SignalP"/>
    </source>
</evidence>
<feature type="domain" description="Mechanosensitive ion channel MscS" evidence="10">
    <location>
        <begin position="354"/>
        <end position="420"/>
    </location>
</feature>
<dbReference type="InterPro" id="IPR045275">
    <property type="entry name" value="MscS_archaea/bacteria_type"/>
</dbReference>
<evidence type="ECO:0000256" key="6">
    <source>
        <dbReference type="ARBA" id="ARBA00023136"/>
    </source>
</evidence>
<comment type="similarity">
    <text evidence="2 7">Belongs to the MscS (TC 1.A.23) family.</text>
</comment>
<dbReference type="InterPro" id="IPR006685">
    <property type="entry name" value="MscS_channel_2nd"/>
</dbReference>
<dbReference type="Proteomes" id="UP000021816">
    <property type="component" value="Unassembled WGS sequence"/>
</dbReference>
<feature type="transmembrane region" description="Helical" evidence="7">
    <location>
        <begin position="213"/>
        <end position="235"/>
    </location>
</feature>
<keyword evidence="6 7" id="KW-0472">Membrane</keyword>
<proteinExistence type="inferred from homology"/>
<keyword evidence="7" id="KW-0813">Transport</keyword>
<feature type="domain" description="Mechanosensitive ion channel MscS C-terminal" evidence="11">
    <location>
        <begin position="430"/>
        <end position="512"/>
    </location>
</feature>
<dbReference type="EMBL" id="JEMX01000061">
    <property type="protein sequence ID" value="EXI79000.1"/>
    <property type="molecule type" value="Genomic_DNA"/>
</dbReference>
<dbReference type="InterPro" id="IPR049278">
    <property type="entry name" value="MS_channel_C"/>
</dbReference>
<comment type="caution">
    <text evidence="12">The sequence shown here is derived from an EMBL/GenBank/DDBJ whole genome shotgun (WGS) entry which is preliminary data.</text>
</comment>
<gene>
    <name evidence="12" type="ORF">AW10_02642</name>
</gene>
<reference evidence="12 13" key="1">
    <citation type="submission" date="2014-02" db="EMBL/GenBank/DDBJ databases">
        <title>Expanding our view of genomic diversity in Candidatus Accumulibacter clades.</title>
        <authorList>
            <person name="Skennerton C.T."/>
            <person name="Barr J.J."/>
            <person name="Slater F.R."/>
            <person name="Bond P.L."/>
            <person name="Tyson G.W."/>
        </authorList>
    </citation>
    <scope>NUCLEOTIDE SEQUENCE [LARGE SCALE GENOMIC DNA]</scope>
    <source>
        <strain evidence="13">BA-92</strain>
    </source>
</reference>
<evidence type="ECO:0000256" key="7">
    <source>
        <dbReference type="RuleBase" id="RU369025"/>
    </source>
</evidence>
<dbReference type="PATRIC" id="fig|1454003.3.peg.2693"/>
<dbReference type="GO" id="GO:0005886">
    <property type="term" value="C:plasma membrane"/>
    <property type="evidence" value="ECO:0007669"/>
    <property type="project" value="UniProtKB-SubCell"/>
</dbReference>
<dbReference type="SUPFAM" id="SSF50182">
    <property type="entry name" value="Sm-like ribonucleoproteins"/>
    <property type="match status" value="1"/>
</dbReference>
<keyword evidence="7" id="KW-0406">Ion transport</keyword>
<evidence type="ECO:0000256" key="1">
    <source>
        <dbReference type="ARBA" id="ARBA00004651"/>
    </source>
</evidence>
<dbReference type="SUPFAM" id="SSF82689">
    <property type="entry name" value="Mechanosensitive channel protein MscS (YggB), C-terminal domain"/>
    <property type="match status" value="1"/>
</dbReference>
<dbReference type="GO" id="GO:0008381">
    <property type="term" value="F:mechanosensitive monoatomic ion channel activity"/>
    <property type="evidence" value="ECO:0007669"/>
    <property type="project" value="InterPro"/>
</dbReference>
<dbReference type="Gene3D" id="3.30.70.100">
    <property type="match status" value="1"/>
</dbReference>
<feature type="transmembrane region" description="Helical" evidence="7">
    <location>
        <begin position="255"/>
        <end position="275"/>
    </location>
</feature>
<comment type="function">
    <text evidence="7">Mechanosensitive channel that participates in the regulation of osmotic pressure changes within the cell, opening in response to stretch forces in the membrane lipid bilayer, without the need for other proteins. Contributes to normal resistance to hypoosmotic shock. Forms an ion channel of 1.0 nanosiemens conductance with a slight preference for anions.</text>
</comment>
<feature type="transmembrane region" description="Helical" evidence="7">
    <location>
        <begin position="311"/>
        <end position="328"/>
    </location>
</feature>
<comment type="subcellular location">
    <subcellularLocation>
        <location evidence="7">Cell inner membrane</location>
        <topology evidence="7">Multi-pass membrane protein</topology>
    </subcellularLocation>
    <subcellularLocation>
        <location evidence="1">Cell membrane</location>
        <topology evidence="1">Multi-pass membrane protein</topology>
    </subcellularLocation>
</comment>
<feature type="signal peptide" evidence="9">
    <location>
        <begin position="1"/>
        <end position="31"/>
    </location>
</feature>
<organism evidence="12 13">
    <name type="scientific">Candidatus Accumulibacter appositus</name>
    <dbReference type="NCBI Taxonomy" id="1454003"/>
    <lineage>
        <taxon>Bacteria</taxon>
        <taxon>Pseudomonadati</taxon>
        <taxon>Pseudomonadota</taxon>
        <taxon>Betaproteobacteria</taxon>
        <taxon>Candidatus Accumulibacter</taxon>
    </lineage>
</organism>
<evidence type="ECO:0000259" key="11">
    <source>
        <dbReference type="Pfam" id="PF21082"/>
    </source>
</evidence>
<dbReference type="InterPro" id="IPR023408">
    <property type="entry name" value="MscS_beta-dom_sf"/>
</dbReference>
<feature type="chain" id="PRO_5001462967" description="Small-conductance mechanosensitive channel" evidence="9">
    <location>
        <begin position="32"/>
        <end position="553"/>
    </location>
</feature>
<keyword evidence="5 7" id="KW-1133">Transmembrane helix</keyword>
<dbReference type="InterPro" id="IPR011066">
    <property type="entry name" value="MscS_channel_C_sf"/>
</dbReference>
<dbReference type="AlphaFoldDB" id="A0A011PQ69"/>
<evidence type="ECO:0000259" key="10">
    <source>
        <dbReference type="Pfam" id="PF00924"/>
    </source>
</evidence>
<keyword evidence="7" id="KW-0997">Cell inner membrane</keyword>